<keyword evidence="4 13" id="KW-0175">Coiled coil</keyword>
<keyword evidence="6" id="KW-0206">Cytoskeleton</keyword>
<evidence type="ECO:0000256" key="4">
    <source>
        <dbReference type="ARBA" id="ARBA00023054"/>
    </source>
</evidence>
<dbReference type="InterPro" id="IPR039750">
    <property type="entry name" value="DRC1/DRC2"/>
</dbReference>
<evidence type="ECO:0000256" key="7">
    <source>
        <dbReference type="ARBA" id="ARBA00023273"/>
    </source>
</evidence>
<dbReference type="GO" id="GO:0003352">
    <property type="term" value="P:regulation of cilium movement"/>
    <property type="evidence" value="ECO:0007669"/>
    <property type="project" value="TreeGrafter"/>
</dbReference>
<feature type="coiled-coil region" evidence="13">
    <location>
        <begin position="362"/>
        <end position="399"/>
    </location>
</feature>
<evidence type="ECO:0000256" key="3">
    <source>
        <dbReference type="ARBA" id="ARBA00022846"/>
    </source>
</evidence>
<dbReference type="InParanoid" id="A0A3Q1IWW1"/>
<organism evidence="15 16">
    <name type="scientific">Anabas testudineus</name>
    <name type="common">Climbing perch</name>
    <name type="synonym">Anthias testudineus</name>
    <dbReference type="NCBI Taxonomy" id="64144"/>
    <lineage>
        <taxon>Eukaryota</taxon>
        <taxon>Metazoa</taxon>
        <taxon>Chordata</taxon>
        <taxon>Craniata</taxon>
        <taxon>Vertebrata</taxon>
        <taxon>Euteleostomi</taxon>
        <taxon>Actinopterygii</taxon>
        <taxon>Neopterygii</taxon>
        <taxon>Teleostei</taxon>
        <taxon>Neoteleostei</taxon>
        <taxon>Acanthomorphata</taxon>
        <taxon>Anabantaria</taxon>
        <taxon>Anabantiformes</taxon>
        <taxon>Anabantoidei</taxon>
        <taxon>Anabantidae</taxon>
        <taxon>Anabas</taxon>
    </lineage>
</organism>
<evidence type="ECO:0000313" key="15">
    <source>
        <dbReference type="Ensembl" id="ENSATEP00000022143.2"/>
    </source>
</evidence>
<gene>
    <name evidence="15" type="primary">CCDC65</name>
</gene>
<evidence type="ECO:0000313" key="16">
    <source>
        <dbReference type="Proteomes" id="UP000265040"/>
    </source>
</evidence>
<evidence type="ECO:0000256" key="13">
    <source>
        <dbReference type="SAM" id="Coils"/>
    </source>
</evidence>
<dbReference type="GO" id="GO:0070286">
    <property type="term" value="P:axonemal dynein complex assembly"/>
    <property type="evidence" value="ECO:0007669"/>
    <property type="project" value="InterPro"/>
</dbReference>
<feature type="coiled-coil region" evidence="13">
    <location>
        <begin position="21"/>
        <end position="48"/>
    </location>
</feature>
<comment type="function">
    <text evidence="12">Component of the nexin-dynein regulatory complex (N-DRC), a key regulator of ciliary/flagellar motility which maintains the alignment and integrity of the distal axoneme and regulates microtubule sliding in motile axonemes. Plays a critical role in the assembly of N-DRC and also stabilizes the assembly of multiple inner dynein arms and radial spokes. Coassembles with DRC1 to form a central scaffold needed for assembly of the N-DRC and its attachment to the outer doublet microtubules.</text>
</comment>
<dbReference type="Pfam" id="PF14772">
    <property type="entry name" value="NYD-SP28"/>
    <property type="match status" value="1"/>
</dbReference>
<comment type="similarity">
    <text evidence="9">Belongs to the DRC2 family.</text>
</comment>
<keyword evidence="16" id="KW-1185">Reference proteome</keyword>
<reference evidence="15" key="1">
    <citation type="submission" date="2021-04" db="EMBL/GenBank/DDBJ databases">
        <authorList>
            <consortium name="Wellcome Sanger Institute Data Sharing"/>
        </authorList>
    </citation>
    <scope>NUCLEOTIDE SEQUENCE [LARGE SCALE GENOMIC DNA]</scope>
</reference>
<dbReference type="OrthoDB" id="7760980at2759"/>
<keyword evidence="5" id="KW-0969">Cilium</keyword>
<evidence type="ECO:0000256" key="11">
    <source>
        <dbReference type="ARBA" id="ARBA00041517"/>
    </source>
</evidence>
<reference evidence="15" key="3">
    <citation type="submission" date="2025-09" db="UniProtKB">
        <authorList>
            <consortium name="Ensembl"/>
        </authorList>
    </citation>
    <scope>IDENTIFICATION</scope>
</reference>
<keyword evidence="7" id="KW-0966">Cell projection</keyword>
<dbReference type="FunCoup" id="A0A3Q1IWW1">
    <property type="interactions" value="230"/>
</dbReference>
<evidence type="ECO:0000256" key="2">
    <source>
        <dbReference type="ARBA" id="ARBA00022490"/>
    </source>
</evidence>
<dbReference type="Proteomes" id="UP000265040">
    <property type="component" value="Chromosome 22"/>
</dbReference>
<evidence type="ECO:0000256" key="12">
    <source>
        <dbReference type="ARBA" id="ARBA00045865"/>
    </source>
</evidence>
<dbReference type="PANTHER" id="PTHR21625:SF0">
    <property type="entry name" value="DYNEIN REGULATORY COMPLEX SUBUNIT 2"/>
    <property type="match status" value="1"/>
</dbReference>
<dbReference type="STRING" id="64144.ENSATEP00000022143"/>
<evidence type="ECO:0000256" key="10">
    <source>
        <dbReference type="ARBA" id="ARBA00040899"/>
    </source>
</evidence>
<dbReference type="AlphaFoldDB" id="A0A3Q1IWW1"/>
<dbReference type="InterPro" id="IPR039505">
    <property type="entry name" value="DRC1/2_N"/>
</dbReference>
<keyword evidence="2" id="KW-0963">Cytoplasm</keyword>
<comment type="subcellular location">
    <subcellularLocation>
        <location evidence="1">Cytoplasm</location>
        <location evidence="1">Cytoskeleton</location>
        <location evidence="1">Flagellum axoneme</location>
    </subcellularLocation>
    <subcellularLocation>
        <location evidence="8">Cytoplasm</location>
        <location evidence="8">Cytoskeleton</location>
        <location evidence="8">Flagellum basal body</location>
    </subcellularLocation>
</comment>
<evidence type="ECO:0000256" key="6">
    <source>
        <dbReference type="ARBA" id="ARBA00023212"/>
    </source>
</evidence>
<feature type="coiled-coil region" evidence="13">
    <location>
        <begin position="96"/>
        <end position="145"/>
    </location>
</feature>
<evidence type="ECO:0000256" key="5">
    <source>
        <dbReference type="ARBA" id="ARBA00023069"/>
    </source>
</evidence>
<sequence>MPKKGKKGGGAKGGGKTEEEKLLYLQQRAQAEEELAKKKEEILTLFLKDKLQKEQRNSAVNLLKLNEGWRTILRQTRAAELRKDVSVLTQTFERQLDGLDSVIKSLERDLQEAERQSAQVRRVHLQHLERLWAQQEKRLQFLQQQWESSVQQLSSRFNSERKQMSAHSQQQRADLDDAAFTVEQQHKDMTSEIHTLYRESIALYESAHEDRVFLRTPSLSQGDYRRPDCISEFYLLFLPSLCGQRAALVVEDKGKLKEKLVERDLTGARNEVNTKTRKLRDQLTRAQMAVRKQLTDLTIHGNDAAKTLQEVINKGERILRVAEMCRKLENEQENVFPPSAAEENSVTEKEELEKEQSQFPELQQLMQRINTALLHREALKKQRGDLSRENQQLRLLLRRHLDAMTVSDSTLDGPHALLTAYRAPTTAAPPDRSRRHTVIEAVHAAKHSL</sequence>
<dbReference type="PANTHER" id="PTHR21625">
    <property type="entry name" value="NYD-SP28 PROTEIN"/>
    <property type="match status" value="1"/>
</dbReference>
<reference evidence="15" key="2">
    <citation type="submission" date="2025-08" db="UniProtKB">
        <authorList>
            <consortium name="Ensembl"/>
        </authorList>
    </citation>
    <scope>IDENTIFICATION</scope>
</reference>
<protein>
    <recommendedName>
        <fullName evidence="10">Dynein regulatory complex subunit 2</fullName>
    </recommendedName>
    <alternativeName>
        <fullName evidence="11">Coiled-coil domain-containing protein 65</fullName>
    </alternativeName>
</protein>
<dbReference type="GO" id="GO:0005858">
    <property type="term" value="C:axonemal dynein complex"/>
    <property type="evidence" value="ECO:0007669"/>
    <property type="project" value="InterPro"/>
</dbReference>
<evidence type="ECO:0000256" key="1">
    <source>
        <dbReference type="ARBA" id="ARBA00004611"/>
    </source>
</evidence>
<dbReference type="Ensembl" id="ENSATET00000022508.3">
    <property type="protein sequence ID" value="ENSATEP00000022143.2"/>
    <property type="gene ID" value="ENSATEG00000015368.3"/>
</dbReference>
<evidence type="ECO:0000259" key="14">
    <source>
        <dbReference type="Pfam" id="PF14772"/>
    </source>
</evidence>
<dbReference type="GeneTree" id="ENSGT00940000153804"/>
<name>A0A3Q1IWW1_ANATE</name>
<keyword evidence="3" id="KW-0282">Flagellum</keyword>
<dbReference type="GO" id="GO:0060285">
    <property type="term" value="P:cilium-dependent cell motility"/>
    <property type="evidence" value="ECO:0007669"/>
    <property type="project" value="TreeGrafter"/>
</dbReference>
<proteinExistence type="inferred from homology"/>
<feature type="domain" description="Dynein regulatory complex protein 1/2 N-terminal" evidence="14">
    <location>
        <begin position="27"/>
        <end position="127"/>
    </location>
</feature>
<evidence type="ECO:0000256" key="8">
    <source>
        <dbReference type="ARBA" id="ARBA00037841"/>
    </source>
</evidence>
<evidence type="ECO:0000256" key="9">
    <source>
        <dbReference type="ARBA" id="ARBA00038424"/>
    </source>
</evidence>
<accession>A0A3Q1IWW1</accession>